<protein>
    <submittedName>
        <fullName evidence="2">Uncharacterized protein</fullName>
    </submittedName>
</protein>
<feature type="transmembrane region" description="Helical" evidence="1">
    <location>
        <begin position="89"/>
        <end position="110"/>
    </location>
</feature>
<feature type="transmembrane region" description="Helical" evidence="1">
    <location>
        <begin position="139"/>
        <end position="159"/>
    </location>
</feature>
<keyword evidence="3" id="KW-1185">Reference proteome</keyword>
<dbReference type="EMBL" id="SGXA01000004">
    <property type="protein sequence ID" value="RZS67042.1"/>
    <property type="molecule type" value="Genomic_DNA"/>
</dbReference>
<keyword evidence="1" id="KW-0812">Transmembrane</keyword>
<accession>A0A4Q7MJV3</accession>
<name>A0A4Q7MJV3_9BACT</name>
<organism evidence="2 3">
    <name type="scientific">Pseudobacter ginsenosidimutans</name>
    <dbReference type="NCBI Taxonomy" id="661488"/>
    <lineage>
        <taxon>Bacteria</taxon>
        <taxon>Pseudomonadati</taxon>
        <taxon>Bacteroidota</taxon>
        <taxon>Chitinophagia</taxon>
        <taxon>Chitinophagales</taxon>
        <taxon>Chitinophagaceae</taxon>
        <taxon>Pseudobacter</taxon>
    </lineage>
</organism>
<evidence type="ECO:0000313" key="3">
    <source>
        <dbReference type="Proteomes" id="UP000293874"/>
    </source>
</evidence>
<dbReference type="OrthoDB" id="796197at2"/>
<keyword evidence="1" id="KW-0472">Membrane</keyword>
<dbReference type="AlphaFoldDB" id="A0A4Q7MJV3"/>
<keyword evidence="1" id="KW-1133">Transmembrane helix</keyword>
<dbReference type="RefSeq" id="WP_130543925.1">
    <property type="nucleotide sequence ID" value="NZ_CP042431.1"/>
</dbReference>
<sequence length="172" mass="19846">MNKPENMETRLWDYIDGLSNEQERSFVAKLIEENSEWRNKYHELLDVHQLMQQNIELEEPSMRFSQNVMDAIAHEKIAPAASSYIKKSVIRVISAFFLLSIGALLVYMIAKMDWNAVSHEASPIQLPDLNPGKYLNNSVLYGMAIVTVVLCLAMLDNTLRKKQKRNKEMMGR</sequence>
<proteinExistence type="predicted"/>
<dbReference type="Proteomes" id="UP000293874">
    <property type="component" value="Unassembled WGS sequence"/>
</dbReference>
<gene>
    <name evidence="2" type="ORF">EV199_5426</name>
</gene>
<reference evidence="2 3" key="1">
    <citation type="submission" date="2019-02" db="EMBL/GenBank/DDBJ databases">
        <title>Genomic Encyclopedia of Type Strains, Phase IV (KMG-IV): sequencing the most valuable type-strain genomes for metagenomic binning, comparative biology and taxonomic classification.</title>
        <authorList>
            <person name="Goeker M."/>
        </authorList>
    </citation>
    <scope>NUCLEOTIDE SEQUENCE [LARGE SCALE GENOMIC DNA]</scope>
    <source>
        <strain evidence="2 3">DSM 18116</strain>
    </source>
</reference>
<evidence type="ECO:0000256" key="1">
    <source>
        <dbReference type="SAM" id="Phobius"/>
    </source>
</evidence>
<evidence type="ECO:0000313" key="2">
    <source>
        <dbReference type="EMBL" id="RZS67042.1"/>
    </source>
</evidence>
<comment type="caution">
    <text evidence="2">The sequence shown here is derived from an EMBL/GenBank/DDBJ whole genome shotgun (WGS) entry which is preliminary data.</text>
</comment>